<dbReference type="Pfam" id="PF00378">
    <property type="entry name" value="ECH_1"/>
    <property type="match status" value="1"/>
</dbReference>
<dbReference type="EC" id="4.2.1.17" evidence="2"/>
<dbReference type="Gene3D" id="3.90.226.10">
    <property type="entry name" value="2-enoyl-CoA Hydratase, Chain A, domain 1"/>
    <property type="match status" value="1"/>
</dbReference>
<dbReference type="PROSITE" id="PS00166">
    <property type="entry name" value="ENOYL_COA_HYDRATASE"/>
    <property type="match status" value="1"/>
</dbReference>
<comment type="similarity">
    <text evidence="1 6">Belongs to the enoyl-CoA hydratase/isomerase family.</text>
</comment>
<dbReference type="PANTHER" id="PTHR11941:SF54">
    <property type="entry name" value="ENOYL-COA HYDRATASE, MITOCHONDRIAL"/>
    <property type="match status" value="1"/>
</dbReference>
<gene>
    <name evidence="7" type="ORF">SAMN04488693_107130</name>
</gene>
<organism evidence="7 8">
    <name type="scientific">Arthrobacter subterraneus</name>
    <dbReference type="NCBI Taxonomy" id="335973"/>
    <lineage>
        <taxon>Bacteria</taxon>
        <taxon>Bacillati</taxon>
        <taxon>Actinomycetota</taxon>
        <taxon>Actinomycetes</taxon>
        <taxon>Micrococcales</taxon>
        <taxon>Micrococcaceae</taxon>
        <taxon>Arthrobacter</taxon>
    </lineage>
</organism>
<evidence type="ECO:0000256" key="6">
    <source>
        <dbReference type="RuleBase" id="RU003707"/>
    </source>
</evidence>
<dbReference type="FunFam" id="3.90.226.10:FF:000009">
    <property type="entry name" value="Carnitinyl-CoA dehydratase"/>
    <property type="match status" value="1"/>
</dbReference>
<dbReference type="AlphaFoldDB" id="A0A1G8IRL0"/>
<evidence type="ECO:0000256" key="4">
    <source>
        <dbReference type="ARBA" id="ARBA00023709"/>
    </source>
</evidence>
<evidence type="ECO:0000313" key="8">
    <source>
        <dbReference type="Proteomes" id="UP000199258"/>
    </source>
</evidence>
<dbReference type="InterPro" id="IPR001753">
    <property type="entry name" value="Enoyl-CoA_hydra/iso"/>
</dbReference>
<dbReference type="CDD" id="cd06558">
    <property type="entry name" value="crotonase-like"/>
    <property type="match status" value="1"/>
</dbReference>
<keyword evidence="3" id="KW-0456">Lyase</keyword>
<evidence type="ECO:0000313" key="7">
    <source>
        <dbReference type="EMBL" id="SDI21638.1"/>
    </source>
</evidence>
<reference evidence="7 8" key="1">
    <citation type="submission" date="2016-10" db="EMBL/GenBank/DDBJ databases">
        <authorList>
            <person name="de Groot N.N."/>
        </authorList>
    </citation>
    <scope>NUCLEOTIDE SEQUENCE [LARGE SCALE GENOMIC DNA]</scope>
    <source>
        <strain evidence="7 8">NP_1H</strain>
    </source>
</reference>
<dbReference type="GO" id="GO:0004300">
    <property type="term" value="F:enoyl-CoA hydratase activity"/>
    <property type="evidence" value="ECO:0007669"/>
    <property type="project" value="UniProtKB-EC"/>
</dbReference>
<evidence type="ECO:0000256" key="2">
    <source>
        <dbReference type="ARBA" id="ARBA00012076"/>
    </source>
</evidence>
<dbReference type="SUPFAM" id="SSF52096">
    <property type="entry name" value="ClpP/crotonase"/>
    <property type="match status" value="1"/>
</dbReference>
<dbReference type="InterPro" id="IPR018376">
    <property type="entry name" value="Enoyl-CoA_hyd/isom_CS"/>
</dbReference>
<comment type="catalytic activity">
    <reaction evidence="4">
        <text>a (3S)-3-hydroxyacyl-CoA = a (2E)-enoyl-CoA + H2O</text>
        <dbReference type="Rhea" id="RHEA:16105"/>
        <dbReference type="ChEBI" id="CHEBI:15377"/>
        <dbReference type="ChEBI" id="CHEBI:57318"/>
        <dbReference type="ChEBI" id="CHEBI:58856"/>
        <dbReference type="EC" id="4.2.1.17"/>
    </reaction>
</comment>
<dbReference type="Gene3D" id="1.10.12.10">
    <property type="entry name" value="Lyase 2-enoyl-coa Hydratase, Chain A, domain 2"/>
    <property type="match status" value="1"/>
</dbReference>
<dbReference type="Proteomes" id="UP000199258">
    <property type="component" value="Unassembled WGS sequence"/>
</dbReference>
<dbReference type="GO" id="GO:0006635">
    <property type="term" value="P:fatty acid beta-oxidation"/>
    <property type="evidence" value="ECO:0007669"/>
    <property type="project" value="TreeGrafter"/>
</dbReference>
<dbReference type="PANTHER" id="PTHR11941">
    <property type="entry name" value="ENOYL-COA HYDRATASE-RELATED"/>
    <property type="match status" value="1"/>
</dbReference>
<accession>A0A1G8IRL0</accession>
<dbReference type="InterPro" id="IPR029045">
    <property type="entry name" value="ClpP/crotonase-like_dom_sf"/>
</dbReference>
<evidence type="ECO:0000256" key="1">
    <source>
        <dbReference type="ARBA" id="ARBA00005254"/>
    </source>
</evidence>
<protein>
    <recommendedName>
        <fullName evidence="2">enoyl-CoA hydratase</fullName>
        <ecNumber evidence="2">4.2.1.17</ecNumber>
    </recommendedName>
</protein>
<proteinExistence type="inferred from homology"/>
<dbReference type="STRING" id="335973.SAMN04488693_107130"/>
<evidence type="ECO:0000256" key="3">
    <source>
        <dbReference type="ARBA" id="ARBA00023239"/>
    </source>
</evidence>
<evidence type="ECO:0000256" key="5">
    <source>
        <dbReference type="ARBA" id="ARBA00023717"/>
    </source>
</evidence>
<name>A0A1G8IRL0_9MICC</name>
<dbReference type="EMBL" id="FNDT01000007">
    <property type="protein sequence ID" value="SDI21638.1"/>
    <property type="molecule type" value="Genomic_DNA"/>
</dbReference>
<comment type="catalytic activity">
    <reaction evidence="5">
        <text>a 4-saturated-(3S)-3-hydroxyacyl-CoA = a (3E)-enoyl-CoA + H2O</text>
        <dbReference type="Rhea" id="RHEA:20724"/>
        <dbReference type="ChEBI" id="CHEBI:15377"/>
        <dbReference type="ChEBI" id="CHEBI:58521"/>
        <dbReference type="ChEBI" id="CHEBI:137480"/>
        <dbReference type="EC" id="4.2.1.17"/>
    </reaction>
</comment>
<sequence length="316" mass="33042">MHSFSVTESKMASRSDISGPLGRYARSGLPGLASLTPGPSVATLGLMQLPVYPTLLTDIRDGVLTITVNRPDALNALSTRVVQDLEHCISAVSEVLANDDGAWPVRGVIITGTGKAFVAGADIREMEGMTPDEAHAHSSRMHQVTLAVEQLPVPVIAAVNGFALGGGCELAMACDLIYAASSASFGQPEVGLGLVPGFGGSVRLPRYVGPGLARELLFTGRRLKADEAHRAGLVTALFDSAEELLDGAHSTLAAVARQSPTAVALVKRTLSEIEGKPTAEGLALEAESFRTAFTTQDKAEGTRAFLAKERPSFPGR</sequence>
<dbReference type="InterPro" id="IPR014748">
    <property type="entry name" value="Enoyl-CoA_hydra_C"/>
</dbReference>
<keyword evidence="8" id="KW-1185">Reference proteome</keyword>